<evidence type="ECO:0000313" key="4">
    <source>
        <dbReference type="EMBL" id="MBW2962785.1"/>
    </source>
</evidence>
<dbReference type="CDD" id="cd00082">
    <property type="entry name" value="HisKA"/>
    <property type="match status" value="1"/>
</dbReference>
<keyword evidence="4" id="KW-0808">Transferase</keyword>
<dbReference type="GO" id="GO:0016301">
    <property type="term" value="F:kinase activity"/>
    <property type="evidence" value="ECO:0007669"/>
    <property type="project" value="UniProtKB-KW"/>
</dbReference>
<name>A0ABS6W4K4_9FLAO</name>
<comment type="caution">
    <text evidence="4">The sequence shown here is derived from an EMBL/GenBank/DDBJ whole genome shotgun (WGS) entry which is preliminary data.</text>
</comment>
<dbReference type="SMART" id="SM00387">
    <property type="entry name" value="HATPase_c"/>
    <property type="match status" value="1"/>
</dbReference>
<dbReference type="PANTHER" id="PTHR43102">
    <property type="entry name" value="SLR1143 PROTEIN"/>
    <property type="match status" value="1"/>
</dbReference>
<dbReference type="SMART" id="SM00388">
    <property type="entry name" value="HisKA"/>
    <property type="match status" value="1"/>
</dbReference>
<evidence type="ECO:0000313" key="5">
    <source>
        <dbReference type="Proteomes" id="UP000719267"/>
    </source>
</evidence>
<dbReference type="PANTHER" id="PTHR43102:SF2">
    <property type="entry name" value="GAF DOMAIN-CONTAINING PROTEIN"/>
    <property type="match status" value="1"/>
</dbReference>
<dbReference type="Pfam" id="PF00512">
    <property type="entry name" value="HisKA"/>
    <property type="match status" value="1"/>
</dbReference>
<keyword evidence="4" id="KW-0418">Kinase</keyword>
<comment type="catalytic activity">
    <reaction evidence="1">
        <text>ATP + protein L-histidine = ADP + protein N-phospho-L-histidine.</text>
        <dbReference type="EC" id="2.7.13.3"/>
    </reaction>
</comment>
<dbReference type="InterPro" id="IPR005467">
    <property type="entry name" value="His_kinase_dom"/>
</dbReference>
<dbReference type="InterPro" id="IPR003661">
    <property type="entry name" value="HisK_dim/P_dom"/>
</dbReference>
<feature type="domain" description="Histidine kinase" evidence="3">
    <location>
        <begin position="189"/>
        <end position="404"/>
    </location>
</feature>
<dbReference type="Pfam" id="PF01590">
    <property type="entry name" value="GAF"/>
    <property type="match status" value="1"/>
</dbReference>
<accession>A0ABS6W4K4</accession>
<dbReference type="Pfam" id="PF02518">
    <property type="entry name" value="HATPase_c"/>
    <property type="match status" value="1"/>
</dbReference>
<dbReference type="InterPro" id="IPR003018">
    <property type="entry name" value="GAF"/>
</dbReference>
<dbReference type="EC" id="2.7.13.3" evidence="2"/>
<dbReference type="EMBL" id="JAHWDF010000017">
    <property type="protein sequence ID" value="MBW2962785.1"/>
    <property type="molecule type" value="Genomic_DNA"/>
</dbReference>
<evidence type="ECO:0000259" key="3">
    <source>
        <dbReference type="PROSITE" id="PS50109"/>
    </source>
</evidence>
<keyword evidence="5" id="KW-1185">Reference proteome</keyword>
<dbReference type="RefSeq" id="WP_219041065.1">
    <property type="nucleotide sequence ID" value="NZ_JAHWDF010000017.1"/>
</dbReference>
<dbReference type="Proteomes" id="UP000719267">
    <property type="component" value="Unassembled WGS sequence"/>
</dbReference>
<protein>
    <recommendedName>
        <fullName evidence="2">histidine kinase</fullName>
        <ecNumber evidence="2">2.7.13.3</ecNumber>
    </recommendedName>
</protein>
<reference evidence="4 5" key="1">
    <citation type="submission" date="2021-07" db="EMBL/GenBank/DDBJ databases">
        <title>Mesonia aestuariivivens sp. nov., isolated from a tidal flat.</title>
        <authorList>
            <person name="Kim Y.-O."/>
            <person name="Yoon J.-H."/>
        </authorList>
    </citation>
    <scope>NUCLEOTIDE SEQUENCE [LARGE SCALE GENOMIC DNA]</scope>
    <source>
        <strain evidence="4 5">JHPTF-M18</strain>
    </source>
</reference>
<sequence length="405" mass="46222">MIKPEIPKNESVRLKALKNLGIVDSKAEKEFDDLASLAAYICDVPIALISFLEEERQWFKSTIGINFCDTTREVSFCAHAINQPQELMIVEDARKDPRFAKNPLTLSTEQPVIFYAGMPLTDKNGNSLGTLCVIDHQPRILNDRQKIALKTITNQVINLLEIRSKNNNLKAIEKELRLRNELLKDFAGVVSHDMKMPLTNMIITADILKEKYSNQLDDKGKEYLQYMKQSSFSLSDYISKILTYYESDKLSDQKHNESFDIHHLLEEIVDLFNIQEDCDINFPDENIELNCNRVALEQILLNLIGNSLKYNDKKKIEISINCHQDDSFYYFTVTDNGMGIPENKQKEIFKLFSTVTQLDRNGNKGNGIGLSTVKKLIMNLGGDIEVNSNVGEKTSFSFSIKKSNE</sequence>
<proteinExistence type="predicted"/>
<dbReference type="InterPro" id="IPR003594">
    <property type="entry name" value="HATPase_dom"/>
</dbReference>
<gene>
    <name evidence="4" type="ORF">KW502_13390</name>
</gene>
<evidence type="ECO:0000256" key="2">
    <source>
        <dbReference type="ARBA" id="ARBA00012438"/>
    </source>
</evidence>
<dbReference type="PROSITE" id="PS50109">
    <property type="entry name" value="HIS_KIN"/>
    <property type="match status" value="1"/>
</dbReference>
<evidence type="ECO:0000256" key="1">
    <source>
        <dbReference type="ARBA" id="ARBA00000085"/>
    </source>
</evidence>
<organism evidence="4 5">
    <name type="scientific">Mesonia aestuariivivens</name>
    <dbReference type="NCBI Taxonomy" id="2796128"/>
    <lineage>
        <taxon>Bacteria</taxon>
        <taxon>Pseudomonadati</taxon>
        <taxon>Bacteroidota</taxon>
        <taxon>Flavobacteriia</taxon>
        <taxon>Flavobacteriales</taxon>
        <taxon>Flavobacteriaceae</taxon>
        <taxon>Mesonia</taxon>
    </lineage>
</organism>